<dbReference type="Pfam" id="PF20655">
    <property type="entry name" value="Vps52_C"/>
    <property type="match status" value="1"/>
</dbReference>
<dbReference type="GO" id="GO:0005829">
    <property type="term" value="C:cytosol"/>
    <property type="evidence" value="ECO:0007669"/>
    <property type="project" value="GOC"/>
</dbReference>
<organism evidence="10 11">
    <name type="scientific">Chytriomyces confervae</name>
    <dbReference type="NCBI Taxonomy" id="246404"/>
    <lineage>
        <taxon>Eukaryota</taxon>
        <taxon>Fungi</taxon>
        <taxon>Fungi incertae sedis</taxon>
        <taxon>Chytridiomycota</taxon>
        <taxon>Chytridiomycota incertae sedis</taxon>
        <taxon>Chytridiomycetes</taxon>
        <taxon>Chytridiales</taxon>
        <taxon>Chytriomycetaceae</taxon>
        <taxon>Chytriomyces</taxon>
    </lineage>
</organism>
<accession>A0A507FQJ0</accession>
<comment type="similarity">
    <text evidence="2">Belongs to the VPS52 family.</text>
</comment>
<evidence type="ECO:0000259" key="9">
    <source>
        <dbReference type="Pfam" id="PF20655"/>
    </source>
</evidence>
<gene>
    <name evidence="10" type="ORF">CcCBS67573_g00041</name>
</gene>
<feature type="domain" description="Vps52 coiled-coil" evidence="8">
    <location>
        <begin position="90"/>
        <end position="262"/>
    </location>
</feature>
<dbReference type="STRING" id="246404.A0A507FQJ0"/>
<dbReference type="Proteomes" id="UP000320333">
    <property type="component" value="Unassembled WGS sequence"/>
</dbReference>
<feature type="compositionally biased region" description="Low complexity" evidence="7">
    <location>
        <begin position="724"/>
        <end position="754"/>
    </location>
</feature>
<evidence type="ECO:0000259" key="8">
    <source>
        <dbReference type="Pfam" id="PF04129"/>
    </source>
</evidence>
<comment type="subcellular location">
    <subcellularLocation>
        <location evidence="1">Golgi apparatus</location>
        <location evidence="1">trans-Golgi network</location>
    </subcellularLocation>
</comment>
<evidence type="ECO:0000256" key="6">
    <source>
        <dbReference type="SAM" id="Coils"/>
    </source>
</evidence>
<dbReference type="GO" id="GO:0042147">
    <property type="term" value="P:retrograde transport, endosome to Golgi"/>
    <property type="evidence" value="ECO:0007669"/>
    <property type="project" value="TreeGrafter"/>
</dbReference>
<evidence type="ECO:0008006" key="12">
    <source>
        <dbReference type="Google" id="ProtNLM"/>
    </source>
</evidence>
<evidence type="ECO:0000256" key="1">
    <source>
        <dbReference type="ARBA" id="ARBA00004601"/>
    </source>
</evidence>
<dbReference type="EMBL" id="QEAP01000001">
    <property type="protein sequence ID" value="TPX78691.1"/>
    <property type="molecule type" value="Genomic_DNA"/>
</dbReference>
<dbReference type="Pfam" id="PF04129">
    <property type="entry name" value="Vps52_CC"/>
    <property type="match status" value="1"/>
</dbReference>
<name>A0A507FQJ0_9FUNG</name>
<evidence type="ECO:0000313" key="11">
    <source>
        <dbReference type="Proteomes" id="UP000320333"/>
    </source>
</evidence>
<dbReference type="OrthoDB" id="19482at2759"/>
<dbReference type="InterPro" id="IPR007258">
    <property type="entry name" value="Vps52"/>
</dbReference>
<dbReference type="InterPro" id="IPR048361">
    <property type="entry name" value="Vps52_C"/>
</dbReference>
<dbReference type="PANTHER" id="PTHR14190:SF7">
    <property type="entry name" value="VACUOLAR PROTEIN SORTING-ASSOCIATED PROTEIN 52 HOMOLOG"/>
    <property type="match status" value="1"/>
</dbReference>
<evidence type="ECO:0000256" key="2">
    <source>
        <dbReference type="ARBA" id="ARBA00008180"/>
    </source>
</evidence>
<feature type="region of interest" description="Disordered" evidence="7">
    <location>
        <begin position="706"/>
        <end position="757"/>
    </location>
</feature>
<dbReference type="GO" id="GO:0015031">
    <property type="term" value="P:protein transport"/>
    <property type="evidence" value="ECO:0007669"/>
    <property type="project" value="UniProtKB-KW"/>
</dbReference>
<dbReference type="AlphaFoldDB" id="A0A507FQJ0"/>
<dbReference type="GO" id="GO:0006896">
    <property type="term" value="P:Golgi to vacuole transport"/>
    <property type="evidence" value="ECO:0007669"/>
    <property type="project" value="TreeGrafter"/>
</dbReference>
<comment type="caution">
    <text evidence="10">The sequence shown here is derived from an EMBL/GenBank/DDBJ whole genome shotgun (WGS) entry which is preliminary data.</text>
</comment>
<protein>
    <recommendedName>
        <fullName evidence="12">Vacuolar protein sorting-associated protein 52 A</fullName>
    </recommendedName>
</protein>
<sequence>MEVCILDTLLGVNEDGTSAHSASTTGGSQEAGLLHHTGHHLSITDMDTSITLFSEDALVGDALARGVDLREYAATVASDLAKVHSLHVGDYVAKRASLADLEMQVKDCDAMLASMVHLLEGFQLDLDKISAEIRDLQERSNDMSLKLKNRTGSQEHLSKVLEGLVITPDLIKKICEGEVNEFFLQHLLDLNKKMAYVKSQKGAHIRALKDVGPELERLRLKATEKIREFLLKKIDSLKTPNTNISIIQQNHLLKFKELYWFLLERYSEAAQEVRATYTTTTQQYYLASFEKYVKSLSSVQTIIADKGDLIGSAESQGTGSGGGWTAGMTGLFSNKNNQLKNRSNVYSLGERVQVLTTEDAGIILAHVAEEQRLKFPYEVIFKSINRLLMDNASSEYMFSTEFFFSTWRRGSKMAVADPATIGTVFADIFEPTLKFLQSALKQYIDASFDAVGVLLCIRLNSFHARLMQKRRIPCLENFMNLLNILLWPRFQAIMDLHIESLRKVGKVSVTKDCHPHFITRRYAEFSASILALNDGFDDALLVNSLVRLRNEVESLLFRMTDDIPQRKDKLILLINNHDLVSSILGEYAQLPCFDDERAYFDRSLESKTGEFVEEELKNEVGYLMEFVDRAELEKNLDTLDVSRFEAVASQFNNQWKQSIAQINASILQSFPNFQNGARILHAAFTLLLLFYKRFITLFEKRKNPRQNNESMFRHASRIRSQLRPTSATASSSTPFAAFSKPASATGPTPSSSGPNAFGCGSPRFMSDAASTSSFSSFLVGGRDSALKGNTPAAFAASRFRLESLHQLAFVSLEDDDL</sequence>
<evidence type="ECO:0000256" key="4">
    <source>
        <dbReference type="ARBA" id="ARBA00022927"/>
    </source>
</evidence>
<keyword evidence="3" id="KW-0813">Transport</keyword>
<reference evidence="10 11" key="1">
    <citation type="journal article" date="2019" name="Sci. Rep.">
        <title>Comparative genomics of chytrid fungi reveal insights into the obligate biotrophic and pathogenic lifestyle of Synchytrium endobioticum.</title>
        <authorList>
            <person name="van de Vossenberg B.T.L.H."/>
            <person name="Warris S."/>
            <person name="Nguyen H.D.T."/>
            <person name="van Gent-Pelzer M.P.E."/>
            <person name="Joly D.L."/>
            <person name="van de Geest H.C."/>
            <person name="Bonants P.J.M."/>
            <person name="Smith D.S."/>
            <person name="Levesque C.A."/>
            <person name="van der Lee T.A.J."/>
        </authorList>
    </citation>
    <scope>NUCLEOTIDE SEQUENCE [LARGE SCALE GENOMIC DNA]</scope>
    <source>
        <strain evidence="10 11">CBS 675.73</strain>
    </source>
</reference>
<evidence type="ECO:0000256" key="3">
    <source>
        <dbReference type="ARBA" id="ARBA00022448"/>
    </source>
</evidence>
<dbReference type="PANTHER" id="PTHR14190">
    <property type="entry name" value="SUPPRESSOR OF ACTIN MUTATIONS 2/VACUOLAR PROTEIN SORTING 52"/>
    <property type="match status" value="1"/>
</dbReference>
<keyword evidence="11" id="KW-1185">Reference proteome</keyword>
<keyword evidence="5" id="KW-0333">Golgi apparatus</keyword>
<evidence type="ECO:0000256" key="5">
    <source>
        <dbReference type="ARBA" id="ARBA00023034"/>
    </source>
</evidence>
<feature type="domain" description="Vps52 C-terminal" evidence="9">
    <location>
        <begin position="280"/>
        <end position="611"/>
    </location>
</feature>
<proteinExistence type="inferred from homology"/>
<dbReference type="GO" id="GO:0000938">
    <property type="term" value="C:GARP complex"/>
    <property type="evidence" value="ECO:0007669"/>
    <property type="project" value="TreeGrafter"/>
</dbReference>
<dbReference type="GO" id="GO:0032456">
    <property type="term" value="P:endocytic recycling"/>
    <property type="evidence" value="ECO:0007669"/>
    <property type="project" value="TreeGrafter"/>
</dbReference>
<dbReference type="InterPro" id="IPR048319">
    <property type="entry name" value="Vps52_CC"/>
</dbReference>
<dbReference type="GO" id="GO:0019905">
    <property type="term" value="F:syntaxin binding"/>
    <property type="evidence" value="ECO:0007669"/>
    <property type="project" value="TreeGrafter"/>
</dbReference>
<feature type="coiled-coil region" evidence="6">
    <location>
        <begin position="119"/>
        <end position="146"/>
    </location>
</feature>
<evidence type="ECO:0000313" key="10">
    <source>
        <dbReference type="EMBL" id="TPX78691.1"/>
    </source>
</evidence>
<evidence type="ECO:0000256" key="7">
    <source>
        <dbReference type="SAM" id="MobiDB-lite"/>
    </source>
</evidence>
<keyword evidence="6" id="KW-0175">Coiled coil</keyword>
<keyword evidence="4" id="KW-0653">Protein transport</keyword>